<name>A0A2U1K048_9FLAO</name>
<evidence type="ECO:0000259" key="1">
    <source>
        <dbReference type="Pfam" id="PF00535"/>
    </source>
</evidence>
<evidence type="ECO:0000313" key="2">
    <source>
        <dbReference type="EMBL" id="PWA10880.1"/>
    </source>
</evidence>
<dbReference type="SUPFAM" id="SSF53448">
    <property type="entry name" value="Nucleotide-diphospho-sugar transferases"/>
    <property type="match status" value="1"/>
</dbReference>
<evidence type="ECO:0000313" key="3">
    <source>
        <dbReference type="Proteomes" id="UP000245618"/>
    </source>
</evidence>
<dbReference type="Proteomes" id="UP000245618">
    <property type="component" value="Unassembled WGS sequence"/>
</dbReference>
<accession>A0A2U1K048</accession>
<dbReference type="EMBL" id="QCZH01000002">
    <property type="protein sequence ID" value="PWA10880.1"/>
    <property type="molecule type" value="Genomic_DNA"/>
</dbReference>
<comment type="caution">
    <text evidence="2">The sequence shown here is derived from an EMBL/GenBank/DDBJ whole genome shotgun (WGS) entry which is preliminary data.</text>
</comment>
<keyword evidence="3" id="KW-1185">Reference proteome</keyword>
<sequence>MKISVALCTYNGASYIKKQLDSILCQKEHKIDEIVICDDNSTDETLEILNNYKLIYPTVFSINSNDINIGSTHNFEKSLSLCTGDYIFLADQDDIWKEDKVSKTLAIFDLNPTAEGVFSNADMIDQNDNLVPSITIWDSIFFLEKELPKPIDFFDIISKNGNIVTGATLCIKNIVKDFIFPFTDDVLHDEKIASILALRNSLFYSTENLISYRIHDKQQVGMKNIHKLVSKNRLKRIILDLEKPSSFKEYRHLSKKKYLKFHKSKKYEHSNFLKIDIQDLITKSHSELHLLNIKMKLKFPIRYRIIMLSDKILGKRKS</sequence>
<gene>
    <name evidence="2" type="ORF">DB891_03370</name>
</gene>
<dbReference type="InterPro" id="IPR001173">
    <property type="entry name" value="Glyco_trans_2-like"/>
</dbReference>
<proteinExistence type="predicted"/>
<dbReference type="OrthoDB" id="9802649at2"/>
<dbReference type="RefSeq" id="WP_116760587.1">
    <property type="nucleotide sequence ID" value="NZ_QCZH01000002.1"/>
</dbReference>
<feature type="domain" description="Glycosyltransferase 2-like" evidence="1">
    <location>
        <begin position="4"/>
        <end position="135"/>
    </location>
</feature>
<protein>
    <submittedName>
        <fullName evidence="2">Glycosyl transferase</fullName>
    </submittedName>
</protein>
<dbReference type="AlphaFoldDB" id="A0A2U1K048"/>
<dbReference type="PANTHER" id="PTHR22916:SF3">
    <property type="entry name" value="UDP-GLCNAC:BETAGAL BETA-1,3-N-ACETYLGLUCOSAMINYLTRANSFERASE-LIKE PROTEIN 1"/>
    <property type="match status" value="1"/>
</dbReference>
<dbReference type="InterPro" id="IPR029044">
    <property type="entry name" value="Nucleotide-diphossugar_trans"/>
</dbReference>
<organism evidence="2 3">
    <name type="scientific">Flavobacterium laiguense</name>
    <dbReference type="NCBI Taxonomy" id="2169409"/>
    <lineage>
        <taxon>Bacteria</taxon>
        <taxon>Pseudomonadati</taxon>
        <taxon>Bacteroidota</taxon>
        <taxon>Flavobacteriia</taxon>
        <taxon>Flavobacteriales</taxon>
        <taxon>Flavobacteriaceae</taxon>
        <taxon>Flavobacterium</taxon>
    </lineage>
</organism>
<dbReference type="Gene3D" id="3.90.550.10">
    <property type="entry name" value="Spore Coat Polysaccharide Biosynthesis Protein SpsA, Chain A"/>
    <property type="match status" value="1"/>
</dbReference>
<keyword evidence="2" id="KW-0808">Transferase</keyword>
<reference evidence="2 3" key="1">
    <citation type="submission" date="2018-04" db="EMBL/GenBank/DDBJ databases">
        <title>Flavobacterium sp. nov., isolated from glacier ice.</title>
        <authorList>
            <person name="Liu Q."/>
            <person name="Xin Y.-H."/>
        </authorList>
    </citation>
    <scope>NUCLEOTIDE SEQUENCE [LARGE SCALE GENOMIC DNA]</scope>
    <source>
        <strain evidence="2 3">LB2P30</strain>
    </source>
</reference>
<dbReference type="GO" id="GO:0016758">
    <property type="term" value="F:hexosyltransferase activity"/>
    <property type="evidence" value="ECO:0007669"/>
    <property type="project" value="UniProtKB-ARBA"/>
</dbReference>
<dbReference type="PANTHER" id="PTHR22916">
    <property type="entry name" value="GLYCOSYLTRANSFERASE"/>
    <property type="match status" value="1"/>
</dbReference>
<dbReference type="Pfam" id="PF00535">
    <property type="entry name" value="Glycos_transf_2"/>
    <property type="match status" value="1"/>
</dbReference>